<comment type="similarity">
    <text evidence="1">Belongs to the EPG5 family.</text>
</comment>
<evidence type="ECO:0000313" key="7">
    <source>
        <dbReference type="RefSeq" id="XP_065662181.1"/>
    </source>
</evidence>
<evidence type="ECO:0000259" key="5">
    <source>
        <dbReference type="Pfam" id="PF26573"/>
    </source>
</evidence>
<dbReference type="Pfam" id="PF26103">
    <property type="entry name" value="TPR_Epg5"/>
    <property type="match status" value="1"/>
</dbReference>
<gene>
    <name evidence="7" type="primary">LOC101234965</name>
</gene>
<protein>
    <submittedName>
        <fullName evidence="7">Ectopic P granules protein 5 homolog isoform X3</fullName>
    </submittedName>
</protein>
<dbReference type="Proteomes" id="UP001652625">
    <property type="component" value="Chromosome 09"/>
</dbReference>
<dbReference type="PANTHER" id="PTHR31139">
    <property type="entry name" value="ECTOPIC P GRANULES PROTEIN 5 HOMOLOG"/>
    <property type="match status" value="1"/>
</dbReference>
<reference evidence="7" key="1">
    <citation type="submission" date="2025-08" db="UniProtKB">
        <authorList>
            <consortium name="RefSeq"/>
        </authorList>
    </citation>
    <scope>IDENTIFICATION</scope>
</reference>
<keyword evidence="2" id="KW-0072">Autophagy</keyword>
<dbReference type="InterPro" id="IPR059030">
    <property type="entry name" value="TPR_Epg5_mid"/>
</dbReference>
<proteinExistence type="inferred from homology"/>
<evidence type="ECO:0000256" key="1">
    <source>
        <dbReference type="ARBA" id="ARBA00010948"/>
    </source>
</evidence>
<dbReference type="InterPro" id="IPR051436">
    <property type="entry name" value="Autophagy-related_EPG5"/>
</dbReference>
<evidence type="ECO:0000256" key="2">
    <source>
        <dbReference type="ARBA" id="ARBA00023006"/>
    </source>
</evidence>
<evidence type="ECO:0000256" key="3">
    <source>
        <dbReference type="SAM" id="MobiDB-lite"/>
    </source>
</evidence>
<feature type="region of interest" description="Disordered" evidence="3">
    <location>
        <begin position="1"/>
        <end position="21"/>
    </location>
</feature>
<evidence type="ECO:0000259" key="4">
    <source>
        <dbReference type="Pfam" id="PF26103"/>
    </source>
</evidence>
<organism evidence="6 7">
    <name type="scientific">Hydra vulgaris</name>
    <name type="common">Hydra</name>
    <name type="synonym">Hydra attenuata</name>
    <dbReference type="NCBI Taxonomy" id="6087"/>
    <lineage>
        <taxon>Eukaryota</taxon>
        <taxon>Metazoa</taxon>
        <taxon>Cnidaria</taxon>
        <taxon>Hydrozoa</taxon>
        <taxon>Hydroidolina</taxon>
        <taxon>Anthoathecata</taxon>
        <taxon>Aplanulata</taxon>
        <taxon>Hydridae</taxon>
        <taxon>Hydra</taxon>
    </lineage>
</organism>
<dbReference type="RefSeq" id="XP_065662181.1">
    <property type="nucleotide sequence ID" value="XM_065806109.1"/>
</dbReference>
<accession>A0ABM4CKA0</accession>
<dbReference type="PANTHER" id="PTHR31139:SF4">
    <property type="entry name" value="ECTOPIC P GRANULES PROTEIN 5 HOMOLOG"/>
    <property type="match status" value="1"/>
</dbReference>
<feature type="domain" description="Epg5-like TPR" evidence="5">
    <location>
        <begin position="1308"/>
        <end position="1498"/>
    </location>
</feature>
<dbReference type="GeneID" id="101234965"/>
<dbReference type="Pfam" id="PF26573">
    <property type="entry name" value="TPR_Epg5_2"/>
    <property type="match status" value="1"/>
</dbReference>
<dbReference type="InterPro" id="IPR058750">
    <property type="entry name" value="TPR_Epg5"/>
</dbReference>
<sequence>MAEAVRERSKKKKNKGLNNSNKCEDKLVNEISRIPSAPMLSLEIKDHDEDTVSNIIKSDSILSCNKKIDSTSITDSSISNQDKANDLSKKTNDEDVIKELEVISNPLMLSSLTKDETRSFSEHVVPQIENFNAQNKIPSAPLISLPSFEYNISSLNIDSHSDYNMSASGSSSLFKIDNINHQLNENVFNTVNKKEKFKTDDLSTDTKEMFVSEVLSENIKQEVVNEILLTDTTEKIDSLTKEKTVSLVVGDISLKEKSCIEKQKLESTINSVRSVTPAKEIVSLFPAKEIEPFTEEQLRSFYFNPELLKIDLFVGEFLKNANKVHHRFYELVDFYYKSRIKIQDIKVKMKLVQRNVNEGQKKLWEIKDFTYTVEGKCGCGNSVSQQHRYQKAFFQQNYFAQLSLDMLSLREVVHEFYQLQEYNSRLGKLRIENYIYKLFKTEPALSNVSNERPISVYLPCDLTERTISTLCNLQDCISVLFSFLRIGAVEKEFNEDINRWLDLMVSALQRVGTLPDHFFLLNHIIRCPCGVPTAKAQYIQFPTFNAHQLLSVWKRPQVHHFVVMLATLTLPVRARTEFLSKFKVNYTRTVKRQISWTLVDEDNYEDENHDDSWSLLTEQDLIALFDQYPFSDLFLSLLNINSIQDGISHLPTSTLSRDILSLFAFSSLMIKLLAQIFETYNLLRYRQFIKHVSRTIRLIAQIVSDQWVAYYKYRTEVIGDNLQDFPKMSETSGFNLLRLQLEFDQFMLRTFNIIVSSKCNGSMQFLSTMPFDAISSSAIWMLLHMLISQQTMTEIIKSSSILDLPSIVTLEISPTDCIFLQTAISNIALSRTKNDKTLVEACVKLIVELSFLNPTLDKLYAKNGLDMLSLISNKHPFITSSLIAMTSEMLKQLDEHLVNIFHSLHLYLWFPQISDFDIIRTWLLDSPITSTESKVARILLSGINYGIGQVDNTLFLPRSYHYLVAILIVEIYGILFPNNPGGMQQLNYSSMGILEQVGRIAILSYNKVVYYQVHSEFYKWAWKVMLMLKLHESDMLNTTMQDENLYDQSCSTWANNIIQHLENKYPYDFDIQATPVLLNVLRASESQGLLASYVIFAMTKYGHLLDVFISKGMPYLLQLSYANEYDAVIRIISNLSVLFVQHPDRLATDSYLKLLLCSIHIDVGCAGYTEKLWQYFVVGNYSQTFVSLVTSHILKSRDYSDAHLAIKFWMHMFTRLPFWYRDYSVLFQIDNLCKVAFSVHDGLSKVQDMLFDEYKELIKLNEPRGILSSVMSWMSSNQLISFMPSVTTNFCYFAYVVLVVEQRYEKSIDFWKMISLEMLMNLSVTAEQAYKKVCMGLKSSYLPPFHTLSIYRWGEQAMSTPSSHPLLPIIWQQFFMIFLKKPTSSSGFPSRSGIGHRFFQNTSLISTLKNMKSSLYGSADYHKNIIESNNNSNDDHKQDSSDFNLSIMHLYKTFALWLDESRLHDSNLYLASLPDVYRCDLLTKIFTGNKDLWLEFVDKKLLEKNLQADFSLWRNIVYAPYSLNTSEIVTDVLMQTEVFQRIIKRLLRETKPQPPLQIIKPSPPIEDVSQHSLLIEPQLMQIIYCDIESIVQLSKSAAILVAKHLELDYNYLELVPDLYETVLRKVTVGIPCDRKRKSVGCLSPAQSVIQFNELLLRDQIMRILQDNRETCKNFLQLSISQIDDNLCKSVLRLECIIEVLSESISFSDDIKHQEISSIAIKLFYLFAQLVDNDVKKSPLAIQFFSTALENLGKSFIANNPTQQVPLLDTVLKRQELIVFLGHHFSPLLDITNFTVLYSKLANHLDANYSTTVFVLLSKFDINAWLDCSPPDSEKLKIVMLIMIALKNLGSQPNSEATVVLEIVRKQMSILFCDFNSYYSKVLVELLDISSSRSISPVFWTDFVAVVQDSIAKRDLSITQVNESVHFLISYFQNKTHEVVCNLDSLYESWSIYIESLSILLKTLVTMIIKCSLATTSNNLERLIKDNWVICCSLYQPWLVPQSKGKIWSLLRTDLVAMMISSFTECINLLTVPANNGYCSVLNYLWDFYYQSIVPAVTEKQSLDLFHSVFITLPWSKMYPSLEELNQILESHITYPAVFPFFVELFFNIDLENVVCNCSLIESPNILGQFHQVLLNIFVVMATNQELKFSYNKLKDVFYKARSLYWNFMVLEQTARSCQWFAETADSFSVFNQESLTWSMISMLEFVCGYHDDGSQLLNDDYIIAKRDIFVQVVVTLISRCSLTVTPKTANYSFVINRLFSLIESVLVYNSSESAQMQELVVHCVTAFNLLNSISSSEIFTVIKENIHSYLQGSKSQLLVLAFISAASRSIASLEHLVSILEMSIECFFSRLCGEESQNSWVQVYQAFVMPELNKEEFLKEALNQSAYLTLYTFNLHLIPQAQCLGEYLIMLANTIQWCSKPSAPIDYESKLLLLWLQIFDIVRILDFRDLNKIQHQQLIKHLNFFNIFCQSKSEEKIYSGILGSLGVGRKSNLSKEFRMSAKAVHLFLINKMVLFQNGSDLKQATTSRISPDAEKALASFFGLLKNKTYEDFQDQIQWIVQFISNQSTTIKDGCSLVAYLCQQFFKKYSYVSAAIT</sequence>
<name>A0ABM4CKA0_HYDVU</name>
<feature type="domain" description="Epg5-like central TPR repeats" evidence="4">
    <location>
        <begin position="1758"/>
        <end position="2109"/>
    </location>
</feature>
<evidence type="ECO:0000313" key="6">
    <source>
        <dbReference type="Proteomes" id="UP001652625"/>
    </source>
</evidence>
<keyword evidence="6" id="KW-1185">Reference proteome</keyword>